<dbReference type="InterPro" id="IPR001633">
    <property type="entry name" value="EAL_dom"/>
</dbReference>
<dbReference type="SMART" id="SM00091">
    <property type="entry name" value="PAS"/>
    <property type="match status" value="1"/>
</dbReference>
<dbReference type="SUPFAM" id="SSF55073">
    <property type="entry name" value="Nucleotide cyclase"/>
    <property type="match status" value="1"/>
</dbReference>
<dbReference type="CDD" id="cd01948">
    <property type="entry name" value="EAL"/>
    <property type="match status" value="1"/>
</dbReference>
<dbReference type="SMART" id="SM00267">
    <property type="entry name" value="GGDEF"/>
    <property type="match status" value="1"/>
</dbReference>
<dbReference type="Gene3D" id="3.30.70.270">
    <property type="match status" value="1"/>
</dbReference>
<comment type="caution">
    <text evidence="7">The sequence shown here is derived from an EMBL/GenBank/DDBJ whole genome shotgun (WGS) entry which is preliminary data.</text>
</comment>
<dbReference type="Pfam" id="PF00563">
    <property type="entry name" value="EAL"/>
    <property type="match status" value="1"/>
</dbReference>
<dbReference type="Proteomes" id="UP000289411">
    <property type="component" value="Unassembled WGS sequence"/>
</dbReference>
<dbReference type="PROSITE" id="PS50113">
    <property type="entry name" value="PAC"/>
    <property type="match status" value="1"/>
</dbReference>
<dbReference type="SMART" id="SM00052">
    <property type="entry name" value="EAL"/>
    <property type="match status" value="1"/>
</dbReference>
<dbReference type="InterPro" id="IPR052155">
    <property type="entry name" value="Biofilm_reg_signaling"/>
</dbReference>
<accession>A0A4Q2R898</accession>
<evidence type="ECO:0000313" key="7">
    <source>
        <dbReference type="EMBL" id="RYB02708.1"/>
    </source>
</evidence>
<feature type="domain" description="GGDEF" evidence="6">
    <location>
        <begin position="639"/>
        <end position="773"/>
    </location>
</feature>
<dbReference type="PROSITE" id="PS50883">
    <property type="entry name" value="EAL"/>
    <property type="match status" value="1"/>
</dbReference>
<evidence type="ECO:0000259" key="6">
    <source>
        <dbReference type="PROSITE" id="PS50887"/>
    </source>
</evidence>
<dbReference type="InterPro" id="IPR000014">
    <property type="entry name" value="PAS"/>
</dbReference>
<reference evidence="7 8" key="1">
    <citation type="submission" date="2018-09" db="EMBL/GenBank/DDBJ databases">
        <authorList>
            <person name="Grouzdev D.S."/>
            <person name="Krutkina M.S."/>
        </authorList>
    </citation>
    <scope>NUCLEOTIDE SEQUENCE [LARGE SCALE GENOMIC DNA]</scope>
    <source>
        <strain evidence="7 8">RmlP001</strain>
    </source>
</reference>
<feature type="transmembrane region" description="Helical" evidence="2">
    <location>
        <begin position="265"/>
        <end position="285"/>
    </location>
</feature>
<dbReference type="CDD" id="cd00130">
    <property type="entry name" value="PAS"/>
    <property type="match status" value="1"/>
</dbReference>
<dbReference type="NCBIfam" id="TIGR00254">
    <property type="entry name" value="GGDEF"/>
    <property type="match status" value="1"/>
</dbReference>
<reference evidence="7 8" key="2">
    <citation type="submission" date="2019-02" db="EMBL/GenBank/DDBJ databases">
        <title>'Lichenibacterium ramalinii' gen. nov. sp. nov., 'Lichenibacterium minor' gen. nov. sp. nov.</title>
        <authorList>
            <person name="Pankratov T."/>
        </authorList>
    </citation>
    <scope>NUCLEOTIDE SEQUENCE [LARGE SCALE GENOMIC DNA]</scope>
    <source>
        <strain evidence="7 8">RmlP001</strain>
    </source>
</reference>
<feature type="domain" description="PAC" evidence="4">
    <location>
        <begin position="554"/>
        <end position="606"/>
    </location>
</feature>
<feature type="compositionally biased region" description="Basic residues" evidence="1">
    <location>
        <begin position="55"/>
        <end position="65"/>
    </location>
</feature>
<proteinExistence type="predicted"/>
<dbReference type="InterPro" id="IPR043128">
    <property type="entry name" value="Rev_trsase/Diguanyl_cyclase"/>
</dbReference>
<dbReference type="EMBL" id="QYBC01000018">
    <property type="protein sequence ID" value="RYB02708.1"/>
    <property type="molecule type" value="Genomic_DNA"/>
</dbReference>
<dbReference type="CDD" id="cd01949">
    <property type="entry name" value="GGDEF"/>
    <property type="match status" value="1"/>
</dbReference>
<dbReference type="InterPro" id="IPR000700">
    <property type="entry name" value="PAS-assoc_C"/>
</dbReference>
<dbReference type="PROSITE" id="PS50887">
    <property type="entry name" value="GGDEF"/>
    <property type="match status" value="1"/>
</dbReference>
<keyword evidence="2" id="KW-1133">Transmembrane helix</keyword>
<evidence type="ECO:0000256" key="2">
    <source>
        <dbReference type="SAM" id="Phobius"/>
    </source>
</evidence>
<feature type="transmembrane region" description="Helical" evidence="2">
    <location>
        <begin position="291"/>
        <end position="309"/>
    </location>
</feature>
<evidence type="ECO:0000313" key="8">
    <source>
        <dbReference type="Proteomes" id="UP000289411"/>
    </source>
</evidence>
<dbReference type="InterPro" id="IPR035965">
    <property type="entry name" value="PAS-like_dom_sf"/>
</dbReference>
<feature type="transmembrane region" description="Helical" evidence="2">
    <location>
        <begin position="384"/>
        <end position="406"/>
    </location>
</feature>
<feature type="domain" description="PAS" evidence="3">
    <location>
        <begin position="478"/>
        <end position="550"/>
    </location>
</feature>
<feature type="region of interest" description="Disordered" evidence="1">
    <location>
        <begin position="1"/>
        <end position="79"/>
    </location>
</feature>
<dbReference type="InterPro" id="IPR029787">
    <property type="entry name" value="Nucleotide_cyclase"/>
</dbReference>
<evidence type="ECO:0000256" key="1">
    <source>
        <dbReference type="SAM" id="MobiDB-lite"/>
    </source>
</evidence>
<dbReference type="PANTHER" id="PTHR44757">
    <property type="entry name" value="DIGUANYLATE CYCLASE DGCP"/>
    <property type="match status" value="1"/>
</dbReference>
<dbReference type="Pfam" id="PF00990">
    <property type="entry name" value="GGDEF"/>
    <property type="match status" value="1"/>
</dbReference>
<name>A0A4Q2R898_9HYPH</name>
<gene>
    <name evidence="7" type="ORF">D3272_20160</name>
</gene>
<dbReference type="InterPro" id="IPR000160">
    <property type="entry name" value="GGDEF_dom"/>
</dbReference>
<dbReference type="NCBIfam" id="TIGR00229">
    <property type="entry name" value="sensory_box"/>
    <property type="match status" value="1"/>
</dbReference>
<dbReference type="Pfam" id="PF08447">
    <property type="entry name" value="PAS_3"/>
    <property type="match status" value="1"/>
</dbReference>
<dbReference type="OrthoDB" id="9814202at2"/>
<evidence type="ECO:0000259" key="5">
    <source>
        <dbReference type="PROSITE" id="PS50883"/>
    </source>
</evidence>
<evidence type="ECO:0000259" key="3">
    <source>
        <dbReference type="PROSITE" id="PS50112"/>
    </source>
</evidence>
<dbReference type="AlphaFoldDB" id="A0A4Q2R898"/>
<dbReference type="Gene3D" id="3.20.20.450">
    <property type="entry name" value="EAL domain"/>
    <property type="match status" value="1"/>
</dbReference>
<organism evidence="7 8">
    <name type="scientific">Lichenibacterium ramalinae</name>
    <dbReference type="NCBI Taxonomy" id="2316527"/>
    <lineage>
        <taxon>Bacteria</taxon>
        <taxon>Pseudomonadati</taxon>
        <taxon>Pseudomonadota</taxon>
        <taxon>Alphaproteobacteria</taxon>
        <taxon>Hyphomicrobiales</taxon>
        <taxon>Lichenihabitantaceae</taxon>
        <taxon>Lichenibacterium</taxon>
    </lineage>
</organism>
<feature type="transmembrane region" description="Helical" evidence="2">
    <location>
        <begin position="356"/>
        <end position="377"/>
    </location>
</feature>
<evidence type="ECO:0000259" key="4">
    <source>
        <dbReference type="PROSITE" id="PS50113"/>
    </source>
</evidence>
<feature type="compositionally biased region" description="Basic residues" evidence="1">
    <location>
        <begin position="16"/>
        <end position="35"/>
    </location>
</feature>
<feature type="transmembrane region" description="Helical" evidence="2">
    <location>
        <begin position="445"/>
        <end position="462"/>
    </location>
</feature>
<protein>
    <submittedName>
        <fullName evidence="7">EAL domain-containing protein</fullName>
    </submittedName>
</protein>
<dbReference type="InterPro" id="IPR013655">
    <property type="entry name" value="PAS_fold_3"/>
</dbReference>
<dbReference type="SMART" id="SM00086">
    <property type="entry name" value="PAC"/>
    <property type="match status" value="1"/>
</dbReference>
<dbReference type="SUPFAM" id="SSF141868">
    <property type="entry name" value="EAL domain-like"/>
    <property type="match status" value="1"/>
</dbReference>
<sequence>MDVSRRRSGSGSPTRWRLRAPQPRRGRPRGGRSRHCLGVGTPHRCAGRPEELKRPTRSGGKRSHPPRCGVGRPPLSVPPRPGAVRRPILLIVLALLCLVPHRPARAVEAVRVSLDSTAVDLTPVVERFTGQGDRIQISTAPGPDGIVRRIEVGAKQSGTKPNWIVFALTNDTDEQIERLLVAPHFRLVGSGLVWPDLGATRISAITASQGFSPETQDSPDADIFRVTLDPGATVTYVAELRTPNLPQLTLWAPDAYKDQITNLTLFKGIVIGIAGLLALFLTIVFVVRGAVIFPAAAALAWAVLAYVCIDFGFWHRLFAVGGDADRVSRAVAEAVLAATLFVFLFAYLHLNRWHVRYGHIGAAWIVFLAALVGFALYDAPVAAGVARITLAAVAGIGLILVLYLSTHGYDRAVMLIPTWFLLSMWVTAAGFTVEGSLSNDLVSPALMGGLVLLVMLIGFTIMQNAFAGSGLGHGAVSDSERKALALTGSGDIIFDWDVDADRIYVSPEIEHQLGLKRGSLEGPASGWFDLLHGFDRERYRASLDTVLEQRCGRISHHFRLRAADGHYFWYSLKARPVVGQDGEVVRVVGTLSDCTDSKVAEERLLHDAVHDNLTGLPNRELFFDRLDAALTMGQSAGAARPSVITIDVDRFKAVNDQVGPSVGDSILLTLARRLGRLLRQQDTMARIGGDQFAFIIMSEQNIDAVQALADTLRRTLATPITFGDHEIALTCSGGLAPFDPGVHAKRETMLQDAEVAMAHAKRAGGDRIEVFRPAMRAVRGERVTLEADLRRAVERNELKVHFQPIVRLEDRTIAGFEALLRWTHPRLGNVPPSDFIPVAEQTGLIVDLGIFALDRTARELAAWQAALDVYPPIYASVNVSSRQLLRHDLLGDVKSVLTRSGVLRNSLKLELTESLVMENPEYAAKMLGRIRDLGAGLSLDDFGTGYSSLSYLQRFPFDTIKIDQSFVRQNGKGSRPIILRSIVGLAHDLGMEVVAEGAESESDVIELSQLGCEYAQGFAFGQAITAAEARRLVGAASEAA</sequence>
<dbReference type="PANTHER" id="PTHR44757:SF2">
    <property type="entry name" value="BIOFILM ARCHITECTURE MAINTENANCE PROTEIN MBAA"/>
    <property type="match status" value="1"/>
</dbReference>
<dbReference type="InterPro" id="IPR035919">
    <property type="entry name" value="EAL_sf"/>
</dbReference>
<dbReference type="Gene3D" id="3.30.450.20">
    <property type="entry name" value="PAS domain"/>
    <property type="match status" value="1"/>
</dbReference>
<feature type="domain" description="EAL" evidence="5">
    <location>
        <begin position="782"/>
        <end position="1037"/>
    </location>
</feature>
<keyword evidence="2" id="KW-0812">Transmembrane</keyword>
<feature type="transmembrane region" description="Helical" evidence="2">
    <location>
        <begin position="330"/>
        <end position="350"/>
    </location>
</feature>
<dbReference type="InterPro" id="IPR001610">
    <property type="entry name" value="PAC"/>
</dbReference>
<dbReference type="PROSITE" id="PS50112">
    <property type="entry name" value="PAS"/>
    <property type="match status" value="1"/>
</dbReference>
<dbReference type="SUPFAM" id="SSF55785">
    <property type="entry name" value="PYP-like sensor domain (PAS domain)"/>
    <property type="match status" value="1"/>
</dbReference>
<keyword evidence="2" id="KW-0472">Membrane</keyword>
<keyword evidence="8" id="KW-1185">Reference proteome</keyword>
<feature type="transmembrane region" description="Helical" evidence="2">
    <location>
        <begin position="412"/>
        <end position="433"/>
    </location>
</feature>